<dbReference type="Proteomes" id="UP000027821">
    <property type="component" value="Unassembled WGS sequence"/>
</dbReference>
<dbReference type="SUPFAM" id="SSF101874">
    <property type="entry name" value="YceI-like"/>
    <property type="match status" value="1"/>
</dbReference>
<dbReference type="InterPro" id="IPR036761">
    <property type="entry name" value="TTHA0802/YceI-like_sf"/>
</dbReference>
<dbReference type="Pfam" id="PF04264">
    <property type="entry name" value="YceI"/>
    <property type="match status" value="1"/>
</dbReference>
<dbReference type="AlphaFoldDB" id="A0A074KU74"/>
<gene>
    <name evidence="2" type="ORF">EL17_11520</name>
</gene>
<organism evidence="2 3">
    <name type="scientific">Anditalea andensis</name>
    <dbReference type="NCBI Taxonomy" id="1048983"/>
    <lineage>
        <taxon>Bacteria</taxon>
        <taxon>Pseudomonadati</taxon>
        <taxon>Bacteroidota</taxon>
        <taxon>Cytophagia</taxon>
        <taxon>Cytophagales</taxon>
        <taxon>Cytophagaceae</taxon>
        <taxon>Anditalea</taxon>
    </lineage>
</organism>
<dbReference type="PANTHER" id="PTHR34406">
    <property type="entry name" value="PROTEIN YCEI"/>
    <property type="match status" value="1"/>
</dbReference>
<evidence type="ECO:0000313" key="2">
    <source>
        <dbReference type="EMBL" id="KEO73526.1"/>
    </source>
</evidence>
<keyword evidence="3" id="KW-1185">Reference proteome</keyword>
<dbReference type="InterPro" id="IPR007372">
    <property type="entry name" value="Lipid/polyisoprenoid-bd_YceI"/>
</dbReference>
<proteinExistence type="predicted"/>
<evidence type="ECO:0000259" key="1">
    <source>
        <dbReference type="SMART" id="SM00867"/>
    </source>
</evidence>
<dbReference type="eggNOG" id="COG2353">
    <property type="taxonomic scope" value="Bacteria"/>
</dbReference>
<accession>A0A074KU74</accession>
<comment type="caution">
    <text evidence="2">The sequence shown here is derived from an EMBL/GenBank/DDBJ whole genome shotgun (WGS) entry which is preliminary data.</text>
</comment>
<dbReference type="EMBL" id="JMIH01000021">
    <property type="protein sequence ID" value="KEO73526.1"/>
    <property type="molecule type" value="Genomic_DNA"/>
</dbReference>
<dbReference type="Gene3D" id="2.40.128.110">
    <property type="entry name" value="Lipid/polyisoprenoid-binding, YceI-like"/>
    <property type="match status" value="1"/>
</dbReference>
<reference evidence="2 3" key="1">
    <citation type="submission" date="2014-04" db="EMBL/GenBank/DDBJ databases">
        <title>Characterization and application of a salt tolerant electro-active bacterium.</title>
        <authorList>
            <person name="Yang L."/>
            <person name="Wei S."/>
            <person name="Tay Q.X.M."/>
        </authorList>
    </citation>
    <scope>NUCLEOTIDE SEQUENCE [LARGE SCALE GENOMIC DNA]</scope>
    <source>
        <strain evidence="2 3">LY1</strain>
    </source>
</reference>
<protein>
    <submittedName>
        <fullName evidence="2">Lipid-binding protein</fullName>
    </submittedName>
</protein>
<sequence length="196" mass="21971">MRKLQLLLLVVNLFGFIGKTGFESELNVSLTESTVSWKGKKVGGEHFGKVSLINANLDYEKNRIKGGSFEIDMTSITCEDITNESSNKRLVEHLRSDDFFSVQNYPRATFVLTDAKTKNSKDYDMKGNLTIKGITKTVSFPAVISIVGDKVVADGKIVFDRAAFDIKYRSGSYFENLADKLIYDEVEMTVRLVADK</sequence>
<name>A0A074KU74_9BACT</name>
<dbReference type="RefSeq" id="WP_035074352.1">
    <property type="nucleotide sequence ID" value="NZ_JMIH01000021.1"/>
</dbReference>
<dbReference type="SMART" id="SM00867">
    <property type="entry name" value="YceI"/>
    <property type="match status" value="1"/>
</dbReference>
<dbReference type="OrthoDB" id="951410at2"/>
<dbReference type="PANTHER" id="PTHR34406:SF1">
    <property type="entry name" value="PROTEIN YCEI"/>
    <property type="match status" value="1"/>
</dbReference>
<evidence type="ECO:0000313" key="3">
    <source>
        <dbReference type="Proteomes" id="UP000027821"/>
    </source>
</evidence>
<feature type="domain" description="Lipid/polyisoprenoid-binding YceI-like" evidence="1">
    <location>
        <begin position="25"/>
        <end position="195"/>
    </location>
</feature>